<dbReference type="RefSeq" id="WP_209984760.1">
    <property type="nucleotide sequence ID" value="NZ_JAGINO010000015.1"/>
</dbReference>
<dbReference type="InterPro" id="IPR001917">
    <property type="entry name" value="Aminotrans_II_pyridoxalP_BS"/>
</dbReference>
<accession>A0ABU0MNC1</accession>
<keyword evidence="3 4" id="KW-0663">Pyridoxal phosphate</keyword>
<dbReference type="PANTHER" id="PTHR13693">
    <property type="entry name" value="CLASS II AMINOTRANSFERASE/8-AMINO-7-OXONONANOATE SYNTHASE"/>
    <property type="match status" value="1"/>
</dbReference>
<evidence type="ECO:0000256" key="3">
    <source>
        <dbReference type="ARBA" id="ARBA00022898"/>
    </source>
</evidence>
<comment type="similarity">
    <text evidence="4">Belongs to the class-II pyridoxal-phosphate-dependent aminotransferase family.</text>
</comment>
<reference evidence="6 7" key="1">
    <citation type="submission" date="2023-07" db="EMBL/GenBank/DDBJ databases">
        <title>Genomic Encyclopedia of Type Strains, Phase IV (KMG-IV): sequencing the most valuable type-strain genomes for metagenomic binning, comparative biology and taxonomic classification.</title>
        <authorList>
            <person name="Goeker M."/>
        </authorList>
    </citation>
    <scope>NUCLEOTIDE SEQUENCE [LARGE SCALE GENOMIC DNA]</scope>
    <source>
        <strain evidence="6 7">DSM 19922</strain>
    </source>
</reference>
<dbReference type="GO" id="GO:0008710">
    <property type="term" value="F:8-amino-7-oxononanoate synthase activity"/>
    <property type="evidence" value="ECO:0007669"/>
    <property type="project" value="UniProtKB-EC"/>
</dbReference>
<evidence type="ECO:0000256" key="1">
    <source>
        <dbReference type="ARBA" id="ARBA00001933"/>
    </source>
</evidence>
<comment type="caution">
    <text evidence="6">The sequence shown here is derived from an EMBL/GenBank/DDBJ whole genome shotgun (WGS) entry which is preliminary data.</text>
</comment>
<dbReference type="InterPro" id="IPR015422">
    <property type="entry name" value="PyrdxlP-dep_Trfase_small"/>
</dbReference>
<dbReference type="NCBIfam" id="NF047599">
    <property type="entry name" value="SerpalmtaseBetaP"/>
    <property type="match status" value="1"/>
</dbReference>
<dbReference type="EC" id="2.3.1.47" evidence="6"/>
<keyword evidence="6" id="KW-0012">Acyltransferase</keyword>
<sequence length="407" mass="43842">MTILDKFKPLQAAYETVRAAGKDPFSVRFDEVLSPSEAVMNGRRTILLGTNNYLGLTFDRAAIEAAADAVRRAGTGTTGSRIANGTYGGHADLERRLADFYGCSSAMVFSTGYQANLGILSTVAGRGDHILIDADSHASIYDGCRLGQAEVIRFRHNDPDDLARRLRRLKDTPGNRLIVVEGIYSMLGDTAPLAEIAEVKREWGAHLLVDEAHSLGVLGDHGRGLVEEAGIEDDVDFIVGTFSKSLGAVGGFCVSNLPDFDILRIACRPYMFTASLPPAVIASVIRSLGRVEEEPGLRRKLQDNASRLYHTLKDAGFQLGPRTSPIVSIRMPSITVAITFWNALLDAGVYLNLALPPATPDNASLLRSSVSAAHSPAQLDAAAEAIIRIGRSLDVIPETRCLEMAVR</sequence>
<dbReference type="Gene3D" id="3.90.1150.10">
    <property type="entry name" value="Aspartate Aminotransferase, domain 1"/>
    <property type="match status" value="1"/>
</dbReference>
<dbReference type="InterPro" id="IPR004839">
    <property type="entry name" value="Aminotransferase_I/II_large"/>
</dbReference>
<keyword evidence="7" id="KW-1185">Reference proteome</keyword>
<dbReference type="InterPro" id="IPR015424">
    <property type="entry name" value="PyrdxlP-dep_Trfase"/>
</dbReference>
<dbReference type="EMBL" id="JAUSVU010000014">
    <property type="protein sequence ID" value="MDQ0534906.1"/>
    <property type="molecule type" value="Genomic_DNA"/>
</dbReference>
<evidence type="ECO:0000256" key="4">
    <source>
        <dbReference type="RuleBase" id="RU003693"/>
    </source>
</evidence>
<dbReference type="PROSITE" id="PS00599">
    <property type="entry name" value="AA_TRANSFER_CLASS_2"/>
    <property type="match status" value="1"/>
</dbReference>
<evidence type="ECO:0000313" key="7">
    <source>
        <dbReference type="Proteomes" id="UP001244552"/>
    </source>
</evidence>
<dbReference type="InterPro" id="IPR050087">
    <property type="entry name" value="AON_synthase_class-II"/>
</dbReference>
<evidence type="ECO:0000313" key="6">
    <source>
        <dbReference type="EMBL" id="MDQ0534906.1"/>
    </source>
</evidence>
<evidence type="ECO:0000259" key="5">
    <source>
        <dbReference type="Pfam" id="PF00155"/>
    </source>
</evidence>
<proteinExistence type="inferred from homology"/>
<evidence type="ECO:0000256" key="2">
    <source>
        <dbReference type="ARBA" id="ARBA00022679"/>
    </source>
</evidence>
<organism evidence="6 7">
    <name type="scientific">Azospirillum picis</name>
    <dbReference type="NCBI Taxonomy" id="488438"/>
    <lineage>
        <taxon>Bacteria</taxon>
        <taxon>Pseudomonadati</taxon>
        <taxon>Pseudomonadota</taxon>
        <taxon>Alphaproteobacteria</taxon>
        <taxon>Rhodospirillales</taxon>
        <taxon>Azospirillaceae</taxon>
        <taxon>Azospirillum</taxon>
    </lineage>
</organism>
<dbReference type="Gene3D" id="3.40.640.10">
    <property type="entry name" value="Type I PLP-dependent aspartate aminotransferase-like (Major domain)"/>
    <property type="match status" value="1"/>
</dbReference>
<dbReference type="Pfam" id="PF00155">
    <property type="entry name" value="Aminotran_1_2"/>
    <property type="match status" value="1"/>
</dbReference>
<dbReference type="PANTHER" id="PTHR13693:SF3">
    <property type="entry name" value="LD36009P"/>
    <property type="match status" value="1"/>
</dbReference>
<protein>
    <submittedName>
        <fullName evidence="6">8-amino-7-oxononanoate synthase</fullName>
        <ecNumber evidence="6">2.3.1.47</ecNumber>
    </submittedName>
</protein>
<keyword evidence="2 6" id="KW-0808">Transferase</keyword>
<name>A0ABU0MNC1_9PROT</name>
<dbReference type="Proteomes" id="UP001244552">
    <property type="component" value="Unassembled WGS sequence"/>
</dbReference>
<gene>
    <name evidence="6" type="ORF">QO018_003783</name>
</gene>
<feature type="domain" description="Aminotransferase class I/classII large" evidence="5">
    <location>
        <begin position="45"/>
        <end position="386"/>
    </location>
</feature>
<comment type="cofactor">
    <cofactor evidence="1 4">
        <name>pyridoxal 5'-phosphate</name>
        <dbReference type="ChEBI" id="CHEBI:597326"/>
    </cofactor>
</comment>
<dbReference type="InterPro" id="IPR015421">
    <property type="entry name" value="PyrdxlP-dep_Trfase_major"/>
</dbReference>
<dbReference type="SUPFAM" id="SSF53383">
    <property type="entry name" value="PLP-dependent transferases"/>
    <property type="match status" value="1"/>
</dbReference>